<keyword evidence="2" id="KW-0472">Membrane</keyword>
<feature type="compositionally biased region" description="Low complexity" evidence="1">
    <location>
        <begin position="164"/>
        <end position="177"/>
    </location>
</feature>
<evidence type="ECO:0000256" key="1">
    <source>
        <dbReference type="SAM" id="MobiDB-lite"/>
    </source>
</evidence>
<reference evidence="3 4" key="1">
    <citation type="submission" date="2017-04" db="EMBL/GenBank/DDBJ databases">
        <title>Comparative genome analysis of Subtercola boreus.</title>
        <authorList>
            <person name="Cho Y.-J."/>
            <person name="Cho A."/>
            <person name="Kim O.-S."/>
            <person name="Lee J.-I."/>
        </authorList>
    </citation>
    <scope>NUCLEOTIDE SEQUENCE [LARGE SCALE GENOMIC DNA]</scope>
    <source>
        <strain evidence="3 4">P27444</strain>
    </source>
</reference>
<keyword evidence="2" id="KW-1133">Transmembrane helix</keyword>
<dbReference type="AlphaFoldDB" id="A0A3E0W162"/>
<evidence type="ECO:0000313" key="3">
    <source>
        <dbReference type="EMBL" id="RFA15731.1"/>
    </source>
</evidence>
<accession>A0A3E0W162</accession>
<sequence>MTSTRTHDAHPDAEDPPGLYALLLGDPVAAAALAAAYDGVHEVLDAVWWSEHPLLPTPGGRPDPAAGLTRLKARAYSRTADESALDELEAFESGLRVEAERLAQAILDARPALEAARERRASALRQLCDETGSGSDDGASRTGSPGGLSAGDGARVSSERPADEAAPAAPAQSPVSAETWRRRSLGWMITSLAAGLLLLVAVGLVVAAQLGSGPFLQTAAGVGPGSAGTGQASAPPGVAGSLPEGLTIFEDPTLAPSILPQNIDPYYKPESLRLLGVADSELTVYAVENRTDQPCLLAVYVDGTQSATCVTKQEFAAMGIELRITSLHIPPAGATASTSAPAADVVFWNADGSFGVTSTPSLRPATNAQTPTPSPTAP</sequence>
<gene>
    <name evidence="3" type="ORF">B7R21_03220</name>
</gene>
<comment type="caution">
    <text evidence="3">The sequence shown here is derived from an EMBL/GenBank/DDBJ whole genome shotgun (WGS) entry which is preliminary data.</text>
</comment>
<dbReference type="OrthoDB" id="5126396at2"/>
<evidence type="ECO:0000256" key="2">
    <source>
        <dbReference type="SAM" id="Phobius"/>
    </source>
</evidence>
<keyword evidence="2" id="KW-0812">Transmembrane</keyword>
<organism evidence="3 4">
    <name type="scientific">Subtercola boreus</name>
    <dbReference type="NCBI Taxonomy" id="120213"/>
    <lineage>
        <taxon>Bacteria</taxon>
        <taxon>Bacillati</taxon>
        <taxon>Actinomycetota</taxon>
        <taxon>Actinomycetes</taxon>
        <taxon>Micrococcales</taxon>
        <taxon>Microbacteriaceae</taxon>
        <taxon>Subtercola</taxon>
    </lineage>
</organism>
<feature type="region of interest" description="Disordered" evidence="1">
    <location>
        <begin position="358"/>
        <end position="378"/>
    </location>
</feature>
<dbReference type="EMBL" id="NBXA01000006">
    <property type="protein sequence ID" value="RFA15731.1"/>
    <property type="molecule type" value="Genomic_DNA"/>
</dbReference>
<proteinExistence type="predicted"/>
<feature type="compositionally biased region" description="Polar residues" evidence="1">
    <location>
        <begin position="358"/>
        <end position="371"/>
    </location>
</feature>
<feature type="transmembrane region" description="Helical" evidence="2">
    <location>
        <begin position="185"/>
        <end position="208"/>
    </location>
</feature>
<dbReference type="RefSeq" id="WP_116281820.1">
    <property type="nucleotide sequence ID" value="NZ_NBXA01000006.1"/>
</dbReference>
<dbReference type="Proteomes" id="UP000256709">
    <property type="component" value="Unassembled WGS sequence"/>
</dbReference>
<feature type="region of interest" description="Disordered" evidence="1">
    <location>
        <begin position="129"/>
        <end position="177"/>
    </location>
</feature>
<name>A0A3E0W162_9MICO</name>
<evidence type="ECO:0000313" key="4">
    <source>
        <dbReference type="Proteomes" id="UP000256709"/>
    </source>
</evidence>
<protein>
    <submittedName>
        <fullName evidence="3">Uncharacterized protein</fullName>
    </submittedName>
</protein>